<evidence type="ECO:0000313" key="2">
    <source>
        <dbReference type="Proteomes" id="UP000504640"/>
    </source>
</evidence>
<sequence>MWPERVRARLRRSWKGRLGPRVALQAVEPHVPESGVRRELRVVGKANRTKLGSRRERGRPCEPGCGTGGGRVTVKKRGWGERVCRRRLGCGPWAPQAERVAACLRLARVSVRVRACARGGEPGDPRGGGASARPRVRERARAELTAEAAGRPGYLSRLVLGDCAQISARRRRRRDALSGRRGAGQPDPGPGRGSGEQSMEERAGRAVLKLSLRGDTAAAAALLPLLCLPMDMHCKADPFSAMHRCQDAMVIFPCLCLGDALKTKRGSEKKSKSGRERAAQPSRWARQSAALLSALEATRLASHSTLRILQPTTWPGGQQRAKNEGERTKGKQMPKLGRKEEKSKQGKGNLKKKVETMLQRKREKGRKERVILMKLEFNLYQSLA</sequence>
<dbReference type="GeneID" id="116553804"/>
<feature type="compositionally biased region" description="Basic and acidic residues" evidence="1">
    <location>
        <begin position="352"/>
        <end position="364"/>
    </location>
</feature>
<feature type="region of interest" description="Disordered" evidence="1">
    <location>
        <begin position="117"/>
        <end position="144"/>
    </location>
</feature>
<dbReference type="Proteomes" id="UP000504640">
    <property type="component" value="Unplaced"/>
</dbReference>
<name>A0A6J3I4J7_SAPAP</name>
<reference evidence="3" key="1">
    <citation type="submission" date="2025-08" db="UniProtKB">
        <authorList>
            <consortium name="RefSeq"/>
        </authorList>
    </citation>
    <scope>IDENTIFICATION</scope>
    <source>
        <tissue evidence="3">Blood</tissue>
    </source>
</reference>
<feature type="compositionally biased region" description="Basic and acidic residues" evidence="1">
    <location>
        <begin position="135"/>
        <end position="144"/>
    </location>
</feature>
<gene>
    <name evidence="3" type="primary">LOC116553804</name>
</gene>
<evidence type="ECO:0000256" key="1">
    <source>
        <dbReference type="SAM" id="MobiDB-lite"/>
    </source>
</evidence>
<evidence type="ECO:0000313" key="3">
    <source>
        <dbReference type="RefSeq" id="XP_032137217.1"/>
    </source>
</evidence>
<organism evidence="2 3">
    <name type="scientific">Sapajus apella</name>
    <name type="common">Brown-capped capuchin</name>
    <name type="synonym">Cebus apella</name>
    <dbReference type="NCBI Taxonomy" id="9515"/>
    <lineage>
        <taxon>Eukaryota</taxon>
        <taxon>Metazoa</taxon>
        <taxon>Chordata</taxon>
        <taxon>Craniata</taxon>
        <taxon>Vertebrata</taxon>
        <taxon>Euteleostomi</taxon>
        <taxon>Mammalia</taxon>
        <taxon>Eutheria</taxon>
        <taxon>Euarchontoglires</taxon>
        <taxon>Primates</taxon>
        <taxon>Haplorrhini</taxon>
        <taxon>Platyrrhini</taxon>
        <taxon>Cebidae</taxon>
        <taxon>Cebinae</taxon>
        <taxon>Sapajus</taxon>
    </lineage>
</organism>
<accession>A0A6J3I4J7</accession>
<keyword evidence="2" id="KW-1185">Reference proteome</keyword>
<protein>
    <submittedName>
        <fullName evidence="3">Uncharacterized protein LOC116553804</fullName>
    </submittedName>
</protein>
<proteinExistence type="predicted"/>
<feature type="compositionally biased region" description="Basic and acidic residues" evidence="1">
    <location>
        <begin position="263"/>
        <end position="278"/>
    </location>
</feature>
<feature type="region of interest" description="Disordered" evidence="1">
    <location>
        <begin position="263"/>
        <end position="284"/>
    </location>
</feature>
<feature type="region of interest" description="Disordered" evidence="1">
    <location>
        <begin position="308"/>
        <end position="364"/>
    </location>
</feature>
<feature type="compositionally biased region" description="Gly residues" evidence="1">
    <location>
        <begin position="120"/>
        <end position="130"/>
    </location>
</feature>
<dbReference type="RefSeq" id="XP_032137217.1">
    <property type="nucleotide sequence ID" value="XM_032281326.1"/>
</dbReference>
<dbReference type="AlphaFoldDB" id="A0A6J3I4J7"/>
<feature type="region of interest" description="Disordered" evidence="1">
    <location>
        <begin position="170"/>
        <end position="202"/>
    </location>
</feature>